<feature type="compositionally biased region" description="Polar residues" evidence="1">
    <location>
        <begin position="26"/>
        <end position="38"/>
    </location>
</feature>
<dbReference type="AlphaFoldDB" id="A0A9W6TGY6"/>
<feature type="compositionally biased region" description="Low complexity" evidence="1">
    <location>
        <begin position="1"/>
        <end position="11"/>
    </location>
</feature>
<accession>A0A9W6TGY6</accession>
<evidence type="ECO:0000313" key="2">
    <source>
        <dbReference type="EMBL" id="GMF13339.1"/>
    </source>
</evidence>
<proteinExistence type="predicted"/>
<gene>
    <name evidence="2" type="ORF">Plil01_000382000</name>
</gene>
<name>A0A9W6TGY6_9STRA</name>
<comment type="caution">
    <text evidence="2">The sequence shown here is derived from an EMBL/GenBank/DDBJ whole genome shotgun (WGS) entry which is preliminary data.</text>
</comment>
<feature type="region of interest" description="Disordered" evidence="1">
    <location>
        <begin position="1"/>
        <end position="41"/>
    </location>
</feature>
<dbReference type="Proteomes" id="UP001165083">
    <property type="component" value="Unassembled WGS sequence"/>
</dbReference>
<sequence>MTTKSTKPSKPLTRASTRVAKAVDPATTNDATNGQGTSVVEGPHVPLTPYQRMQELLHNTANETDEGPVVVDTVEGIIRHVAESQLDVH</sequence>
<organism evidence="2 3">
    <name type="scientific">Phytophthora lilii</name>
    <dbReference type="NCBI Taxonomy" id="2077276"/>
    <lineage>
        <taxon>Eukaryota</taxon>
        <taxon>Sar</taxon>
        <taxon>Stramenopiles</taxon>
        <taxon>Oomycota</taxon>
        <taxon>Peronosporomycetes</taxon>
        <taxon>Peronosporales</taxon>
        <taxon>Peronosporaceae</taxon>
        <taxon>Phytophthora</taxon>
    </lineage>
</organism>
<evidence type="ECO:0000256" key="1">
    <source>
        <dbReference type="SAM" id="MobiDB-lite"/>
    </source>
</evidence>
<evidence type="ECO:0000313" key="3">
    <source>
        <dbReference type="Proteomes" id="UP001165083"/>
    </source>
</evidence>
<protein>
    <submittedName>
        <fullName evidence="2">Unnamed protein product</fullName>
    </submittedName>
</protein>
<reference evidence="2" key="1">
    <citation type="submission" date="2023-04" db="EMBL/GenBank/DDBJ databases">
        <title>Phytophthora lilii NBRC 32176.</title>
        <authorList>
            <person name="Ichikawa N."/>
            <person name="Sato H."/>
            <person name="Tonouchi N."/>
        </authorList>
    </citation>
    <scope>NUCLEOTIDE SEQUENCE</scope>
    <source>
        <strain evidence="2">NBRC 32176</strain>
    </source>
</reference>
<dbReference type="EMBL" id="BSXW01000152">
    <property type="protein sequence ID" value="GMF13339.1"/>
    <property type="molecule type" value="Genomic_DNA"/>
</dbReference>
<keyword evidence="3" id="KW-1185">Reference proteome</keyword>